<protein>
    <recommendedName>
        <fullName evidence="13">C2H2-type domain-containing protein</fullName>
    </recommendedName>
</protein>
<keyword evidence="7" id="KW-0805">Transcription regulation</keyword>
<comment type="similarity">
    <text evidence="2">Belongs to the krueppel C2H2-type zinc-finger protein family.</text>
</comment>
<dbReference type="SMART" id="SM00355">
    <property type="entry name" value="ZnF_C2H2"/>
    <property type="match status" value="6"/>
</dbReference>
<proteinExistence type="inferred from homology"/>
<feature type="compositionally biased region" description="Basic and acidic residues" evidence="12">
    <location>
        <begin position="70"/>
        <end position="82"/>
    </location>
</feature>
<evidence type="ECO:0000256" key="6">
    <source>
        <dbReference type="ARBA" id="ARBA00022833"/>
    </source>
</evidence>
<evidence type="ECO:0000256" key="9">
    <source>
        <dbReference type="ARBA" id="ARBA00023163"/>
    </source>
</evidence>
<dbReference type="GeneTree" id="ENSGT01150000286959"/>
<evidence type="ECO:0000256" key="8">
    <source>
        <dbReference type="ARBA" id="ARBA00023125"/>
    </source>
</evidence>
<evidence type="ECO:0000256" key="11">
    <source>
        <dbReference type="PROSITE-ProRule" id="PRU00042"/>
    </source>
</evidence>
<dbReference type="GO" id="GO:0000978">
    <property type="term" value="F:RNA polymerase II cis-regulatory region sequence-specific DNA binding"/>
    <property type="evidence" value="ECO:0007669"/>
    <property type="project" value="TreeGrafter"/>
</dbReference>
<dbReference type="PROSITE" id="PS50157">
    <property type="entry name" value="ZINC_FINGER_C2H2_2"/>
    <property type="match status" value="6"/>
</dbReference>
<dbReference type="AlphaFoldDB" id="A0A8C6MEI4"/>
<dbReference type="GO" id="GO:0042802">
    <property type="term" value="F:identical protein binding"/>
    <property type="evidence" value="ECO:0007669"/>
    <property type="project" value="UniProtKB-ARBA"/>
</dbReference>
<feature type="region of interest" description="Disordered" evidence="12">
    <location>
        <begin position="58"/>
        <end position="95"/>
    </location>
</feature>
<dbReference type="PANTHER" id="PTHR19818:SF157">
    <property type="entry name" value="C2H2-TYPE DOMAIN-CONTAINING PROTEIN"/>
    <property type="match status" value="1"/>
</dbReference>
<organism evidence="14 15">
    <name type="scientific">Nothobranchius furzeri</name>
    <name type="common">Turquoise killifish</name>
    <dbReference type="NCBI Taxonomy" id="105023"/>
    <lineage>
        <taxon>Eukaryota</taxon>
        <taxon>Metazoa</taxon>
        <taxon>Chordata</taxon>
        <taxon>Craniata</taxon>
        <taxon>Vertebrata</taxon>
        <taxon>Euteleostomi</taxon>
        <taxon>Actinopterygii</taxon>
        <taxon>Neopterygii</taxon>
        <taxon>Teleostei</taxon>
        <taxon>Neoteleostei</taxon>
        <taxon>Acanthomorphata</taxon>
        <taxon>Ovalentaria</taxon>
        <taxon>Atherinomorphae</taxon>
        <taxon>Cyprinodontiformes</taxon>
        <taxon>Nothobranchiidae</taxon>
        <taxon>Nothobranchius</taxon>
    </lineage>
</organism>
<keyword evidence="5 11" id="KW-0863">Zinc-finger</keyword>
<dbReference type="Pfam" id="PF00096">
    <property type="entry name" value="zf-C2H2"/>
    <property type="match status" value="5"/>
</dbReference>
<feature type="compositionally biased region" description="Acidic residues" evidence="12">
    <location>
        <begin position="84"/>
        <end position="95"/>
    </location>
</feature>
<dbReference type="GO" id="GO:0045944">
    <property type="term" value="P:positive regulation of transcription by RNA polymerase II"/>
    <property type="evidence" value="ECO:0007669"/>
    <property type="project" value="UniProtKB-ARBA"/>
</dbReference>
<feature type="domain" description="C2H2-type" evidence="13">
    <location>
        <begin position="100"/>
        <end position="129"/>
    </location>
</feature>
<evidence type="ECO:0000259" key="13">
    <source>
        <dbReference type="PROSITE" id="PS50157"/>
    </source>
</evidence>
<dbReference type="PANTHER" id="PTHR19818">
    <property type="entry name" value="ZINC FINGER PROTEIN ZIC AND GLI"/>
    <property type="match status" value="1"/>
</dbReference>
<keyword evidence="3" id="KW-0479">Metal-binding</keyword>
<keyword evidence="15" id="KW-1185">Reference proteome</keyword>
<feature type="domain" description="C2H2-type" evidence="13">
    <location>
        <begin position="270"/>
        <end position="297"/>
    </location>
</feature>
<dbReference type="InterPro" id="IPR036236">
    <property type="entry name" value="Znf_C2H2_sf"/>
</dbReference>
<keyword evidence="6" id="KW-0862">Zinc</keyword>
<dbReference type="FunFam" id="3.30.160.60:FF:000508">
    <property type="entry name" value="Myeloid zinc finger 1"/>
    <property type="match status" value="1"/>
</dbReference>
<evidence type="ECO:0000256" key="12">
    <source>
        <dbReference type="SAM" id="MobiDB-lite"/>
    </source>
</evidence>
<dbReference type="Proteomes" id="UP000694548">
    <property type="component" value="Unassembled WGS sequence"/>
</dbReference>
<evidence type="ECO:0000256" key="10">
    <source>
        <dbReference type="ARBA" id="ARBA00023242"/>
    </source>
</evidence>
<evidence type="ECO:0000313" key="14">
    <source>
        <dbReference type="Ensembl" id="ENSNFUP00015031022.1"/>
    </source>
</evidence>
<dbReference type="InterPro" id="IPR013087">
    <property type="entry name" value="Znf_C2H2_type"/>
</dbReference>
<feature type="domain" description="C2H2-type" evidence="13">
    <location>
        <begin position="214"/>
        <end position="241"/>
    </location>
</feature>
<dbReference type="FunFam" id="3.30.160.60:FF:002904">
    <property type="entry name" value="Zgc:112977"/>
    <property type="match status" value="2"/>
</dbReference>
<dbReference type="SUPFAM" id="SSF57667">
    <property type="entry name" value="beta-beta-alpha zinc fingers"/>
    <property type="match status" value="3"/>
</dbReference>
<dbReference type="PROSITE" id="PS00028">
    <property type="entry name" value="ZINC_FINGER_C2H2_1"/>
    <property type="match status" value="6"/>
</dbReference>
<evidence type="ECO:0000313" key="15">
    <source>
        <dbReference type="Proteomes" id="UP000694548"/>
    </source>
</evidence>
<sequence length="317" mass="35371">IVKNGSCARSFSCWTVVISVHLLRRCSEETDEKPLLLHFHNHQMKDGGVPTSSLAGQMAAKVGGGAETSKNLDLDPNEKTSDSSEIEVSGEDEDDVNLDSDCPVCGIRFLHQWSLQEHVRVTSHLAVKSSECSVNTKCVIEKQHGGSCRKVQKELKSFSCDDCGKRFSLKSNLTRHMKGHTGQNSFACELCGYRCTQKANLNTHIRVHTGDKPFACELCGYRCTQKANLNTHIRVHTGEKPFACELCGYRCTHKSSLNKHMRVHTGEKPFACELCGYRCTHKANLNTHMRVHTGAKCRKDRTTFGLHGSPPVYRCLY</sequence>
<dbReference type="GO" id="GO:0005634">
    <property type="term" value="C:nucleus"/>
    <property type="evidence" value="ECO:0007669"/>
    <property type="project" value="UniProtKB-SubCell"/>
</dbReference>
<dbReference type="InterPro" id="IPR050329">
    <property type="entry name" value="GLI_C2H2-zinc-finger"/>
</dbReference>
<dbReference type="FunFam" id="3.30.160.60:FF:000100">
    <property type="entry name" value="Zinc finger 45-like"/>
    <property type="match status" value="1"/>
</dbReference>
<reference evidence="14" key="1">
    <citation type="submission" date="2025-08" db="UniProtKB">
        <authorList>
            <consortium name="Ensembl"/>
        </authorList>
    </citation>
    <scope>IDENTIFICATION</scope>
</reference>
<feature type="domain" description="C2H2-type" evidence="13">
    <location>
        <begin position="242"/>
        <end position="269"/>
    </location>
</feature>
<evidence type="ECO:0000256" key="5">
    <source>
        <dbReference type="ARBA" id="ARBA00022771"/>
    </source>
</evidence>
<keyword evidence="10" id="KW-0539">Nucleus</keyword>
<keyword evidence="4" id="KW-0677">Repeat</keyword>
<name>A0A8C6MEI4_NOTFU</name>
<evidence type="ECO:0000256" key="7">
    <source>
        <dbReference type="ARBA" id="ARBA00023015"/>
    </source>
</evidence>
<reference evidence="14" key="2">
    <citation type="submission" date="2025-09" db="UniProtKB">
        <authorList>
            <consortium name="Ensembl"/>
        </authorList>
    </citation>
    <scope>IDENTIFICATION</scope>
</reference>
<dbReference type="GO" id="GO:0000981">
    <property type="term" value="F:DNA-binding transcription factor activity, RNA polymerase II-specific"/>
    <property type="evidence" value="ECO:0007669"/>
    <property type="project" value="TreeGrafter"/>
</dbReference>
<dbReference type="Ensembl" id="ENSNFUT00015032417.1">
    <property type="protein sequence ID" value="ENSNFUP00015031022.1"/>
    <property type="gene ID" value="ENSNFUG00015015116.1"/>
</dbReference>
<dbReference type="Gene3D" id="3.30.160.60">
    <property type="entry name" value="Classic Zinc Finger"/>
    <property type="match status" value="5"/>
</dbReference>
<dbReference type="GO" id="GO:0008270">
    <property type="term" value="F:zinc ion binding"/>
    <property type="evidence" value="ECO:0007669"/>
    <property type="project" value="UniProtKB-KW"/>
</dbReference>
<accession>A0A8C6MEI4</accession>
<keyword evidence="9" id="KW-0804">Transcription</keyword>
<comment type="subcellular location">
    <subcellularLocation>
        <location evidence="1">Nucleus</location>
    </subcellularLocation>
</comment>
<evidence type="ECO:0000256" key="3">
    <source>
        <dbReference type="ARBA" id="ARBA00022723"/>
    </source>
</evidence>
<feature type="domain" description="C2H2-type" evidence="13">
    <location>
        <begin position="186"/>
        <end position="213"/>
    </location>
</feature>
<feature type="domain" description="C2H2-type" evidence="13">
    <location>
        <begin position="158"/>
        <end position="185"/>
    </location>
</feature>
<keyword evidence="8" id="KW-0238">DNA-binding</keyword>
<evidence type="ECO:0000256" key="2">
    <source>
        <dbReference type="ARBA" id="ARBA00006991"/>
    </source>
</evidence>
<evidence type="ECO:0000256" key="1">
    <source>
        <dbReference type="ARBA" id="ARBA00004123"/>
    </source>
</evidence>
<dbReference type="FunFam" id="3.30.160.60:FF:000275">
    <property type="entry name" value="zinc finger protein 90 homolog"/>
    <property type="match status" value="1"/>
</dbReference>
<evidence type="ECO:0000256" key="4">
    <source>
        <dbReference type="ARBA" id="ARBA00022737"/>
    </source>
</evidence>